<keyword evidence="1" id="KW-1133">Transmembrane helix</keyword>
<reference evidence="2 3" key="1">
    <citation type="submission" date="2009-11" db="EMBL/GenBank/DDBJ databases">
        <authorList>
            <person name="Weinstock G."/>
            <person name="Sodergren E."/>
            <person name="Clifton S."/>
            <person name="Fulton L."/>
            <person name="Fulton B."/>
            <person name="Courtney L."/>
            <person name="Fronick C."/>
            <person name="Harrison M."/>
            <person name="Strong C."/>
            <person name="Farmer C."/>
            <person name="Delahaunty K."/>
            <person name="Markovic C."/>
            <person name="Hall O."/>
            <person name="Minx P."/>
            <person name="Tomlinson C."/>
            <person name="Mitreva M."/>
            <person name="Nelson J."/>
            <person name="Hou S."/>
            <person name="Wollam A."/>
            <person name="Pepin K.H."/>
            <person name="Johnson M."/>
            <person name="Bhonagiri V."/>
            <person name="Nash W.E."/>
            <person name="Warren W."/>
            <person name="Chinwalla A."/>
            <person name="Mardis E.R."/>
            <person name="Wilson R.K."/>
        </authorList>
    </citation>
    <scope>NUCLEOTIDE SEQUENCE [LARGE SCALE GENOMIC DNA]</scope>
    <source>
        <strain evidence="2 3">DSM 20093</strain>
    </source>
</reference>
<comment type="caution">
    <text evidence="2">The sequence shown here is derived from an EMBL/GenBank/DDBJ whole genome shotgun (WGS) entry which is preliminary data.</text>
</comment>
<keyword evidence="1" id="KW-0812">Transmembrane</keyword>
<evidence type="ECO:0000313" key="2">
    <source>
        <dbReference type="EMBL" id="EFA22622.1"/>
    </source>
</evidence>
<dbReference type="Proteomes" id="UP000003656">
    <property type="component" value="Unassembled WGS sequence"/>
</dbReference>
<evidence type="ECO:0000256" key="1">
    <source>
        <dbReference type="SAM" id="Phobius"/>
    </source>
</evidence>
<sequence length="91" mass="10880">MTIQSVTTCEVRMDPWKNKALVTRLTVLQIMALPIVGKRHRRNGLRPRIPKWMLPVLALRWMLILTVHGPLRVRHLWVVRNKRSQRQSRNR</sequence>
<name>D1NUX1_9BIFI</name>
<dbReference type="AlphaFoldDB" id="D1NUX1"/>
<accession>D1NUX1</accession>
<keyword evidence="1" id="KW-0472">Membrane</keyword>
<feature type="transmembrane region" description="Helical" evidence="1">
    <location>
        <begin position="20"/>
        <end position="37"/>
    </location>
</feature>
<gene>
    <name evidence="2" type="ORF">BIFGAL_03649</name>
</gene>
<protein>
    <submittedName>
        <fullName evidence="2">Uncharacterized protein</fullName>
    </submittedName>
</protein>
<evidence type="ECO:0000313" key="3">
    <source>
        <dbReference type="Proteomes" id="UP000003656"/>
    </source>
</evidence>
<dbReference type="EMBL" id="ABXB03000003">
    <property type="protein sequence ID" value="EFA22622.1"/>
    <property type="molecule type" value="Genomic_DNA"/>
</dbReference>
<proteinExistence type="predicted"/>
<feature type="transmembrane region" description="Helical" evidence="1">
    <location>
        <begin position="49"/>
        <end position="71"/>
    </location>
</feature>
<organism evidence="2 3">
    <name type="scientific">Bifidobacterium gallicum DSM 20093 = LMG 11596</name>
    <dbReference type="NCBI Taxonomy" id="561180"/>
    <lineage>
        <taxon>Bacteria</taxon>
        <taxon>Bacillati</taxon>
        <taxon>Actinomycetota</taxon>
        <taxon>Actinomycetes</taxon>
        <taxon>Bifidobacteriales</taxon>
        <taxon>Bifidobacteriaceae</taxon>
        <taxon>Bifidobacterium</taxon>
    </lineage>
</organism>